<accession>A0A4R3Y546</accession>
<evidence type="ECO:0000259" key="14">
    <source>
        <dbReference type="PROSITE" id="PS50059"/>
    </source>
</evidence>
<dbReference type="GO" id="GO:0015031">
    <property type="term" value="P:protein transport"/>
    <property type="evidence" value="ECO:0007669"/>
    <property type="project" value="UniProtKB-UniRule"/>
</dbReference>
<evidence type="ECO:0000256" key="11">
    <source>
        <dbReference type="HAMAP-Rule" id="MF_00303"/>
    </source>
</evidence>
<dbReference type="InterPro" id="IPR036611">
    <property type="entry name" value="Trigger_fac_ribosome-bd_sf"/>
</dbReference>
<comment type="domain">
    <text evidence="11">Consists of 3 domains; the N-terminus binds the ribosome, the middle domain has PPIase activity, while the C-terminus has intrinsic chaperone activity on its own.</text>
</comment>
<dbReference type="SUPFAM" id="SSF54534">
    <property type="entry name" value="FKBP-like"/>
    <property type="match status" value="1"/>
</dbReference>
<keyword evidence="11" id="KW-0963">Cytoplasm</keyword>
<dbReference type="RefSeq" id="WP_124945641.1">
    <property type="nucleotide sequence ID" value="NZ_BHVT01000017.1"/>
</dbReference>
<dbReference type="InterPro" id="IPR008881">
    <property type="entry name" value="Trigger_fac_ribosome-bd_bac"/>
</dbReference>
<dbReference type="NCBIfam" id="TIGR00115">
    <property type="entry name" value="tig"/>
    <property type="match status" value="1"/>
</dbReference>
<comment type="catalytic activity">
    <reaction evidence="1 11 12">
        <text>[protein]-peptidylproline (omega=180) = [protein]-peptidylproline (omega=0)</text>
        <dbReference type="Rhea" id="RHEA:16237"/>
        <dbReference type="Rhea" id="RHEA-COMP:10747"/>
        <dbReference type="Rhea" id="RHEA-COMP:10748"/>
        <dbReference type="ChEBI" id="CHEBI:83833"/>
        <dbReference type="ChEBI" id="CHEBI:83834"/>
        <dbReference type="EC" id="5.2.1.8"/>
    </reaction>
</comment>
<dbReference type="GO" id="GO:0043022">
    <property type="term" value="F:ribosome binding"/>
    <property type="evidence" value="ECO:0007669"/>
    <property type="project" value="TreeGrafter"/>
</dbReference>
<comment type="subcellular location">
    <subcellularLocation>
        <location evidence="11">Cytoplasm</location>
    </subcellularLocation>
    <text evidence="11">About half TF is bound to the ribosome near the polypeptide exit tunnel while the other half is free in the cytoplasm.</text>
</comment>
<protein>
    <recommendedName>
        <fullName evidence="4 11">Trigger factor</fullName>
        <shortName evidence="11">TF</shortName>
        <ecNumber evidence="3 11">5.2.1.8</ecNumber>
    </recommendedName>
    <alternativeName>
        <fullName evidence="10 11">PPIase</fullName>
    </alternativeName>
</protein>
<evidence type="ECO:0000256" key="4">
    <source>
        <dbReference type="ARBA" id="ARBA00016902"/>
    </source>
</evidence>
<dbReference type="OrthoDB" id="9767721at2"/>
<dbReference type="InterPro" id="IPR037041">
    <property type="entry name" value="Trigger_fac_C_sf"/>
</dbReference>
<sequence length="433" mass="48617">MQSENLSPLEKRLDVTLPNEQITTEVANRLKQLARNVKVHGFRPGKVPMKIVEQQHGGQVRQEVLGEALQKGFSEAVRAQQFRVAGYPRFEAKPTPEGENNWEFTATFEVYPEVVLGDISGKTIERPTVQVGEADIDKTIEILRKQRVQYENVDRAVVTGDQVNIDYQGKMDGTVFPGGQAHGQVIVLGESRLLKDFENQLIGMVKGQEKVFELTFPEDYHGKDVAGKTVTFEVKLNAVAEPTMPAVDAEFAKTLGVEDGDLEKMRGEIKANLEREVKSRVKNLAKEKVMEALLDTSKLDLPKALVGMEVERLMQQAQNDMVARGMKVSDIPLPPEIFEEQAKRRVGLGLILAELVKANSLQAKPDQVRAILTDYAQSYEQPEEMVKWYYQNPERLAEVESLALEDNVVAWVLERAKVEDKSLTFDELMGNAK</sequence>
<dbReference type="GO" id="GO:0005737">
    <property type="term" value="C:cytoplasm"/>
    <property type="evidence" value="ECO:0007669"/>
    <property type="project" value="UniProtKB-SubCell"/>
</dbReference>
<dbReference type="Gene3D" id="3.10.50.40">
    <property type="match status" value="1"/>
</dbReference>
<evidence type="ECO:0000256" key="7">
    <source>
        <dbReference type="ARBA" id="ARBA00023186"/>
    </source>
</evidence>
<dbReference type="AlphaFoldDB" id="A0A4R3Y546"/>
<dbReference type="PANTHER" id="PTHR30560:SF3">
    <property type="entry name" value="TRIGGER FACTOR-LIKE PROTEIN TIG, CHLOROPLASTIC"/>
    <property type="match status" value="1"/>
</dbReference>
<dbReference type="EC" id="5.2.1.8" evidence="3 11"/>
<keyword evidence="16" id="KW-1185">Reference proteome</keyword>
<dbReference type="Pfam" id="PF00254">
    <property type="entry name" value="FKBP_C"/>
    <property type="match status" value="1"/>
</dbReference>
<dbReference type="GO" id="GO:0044183">
    <property type="term" value="F:protein folding chaperone"/>
    <property type="evidence" value="ECO:0007669"/>
    <property type="project" value="TreeGrafter"/>
</dbReference>
<evidence type="ECO:0000256" key="3">
    <source>
        <dbReference type="ARBA" id="ARBA00013194"/>
    </source>
</evidence>
<evidence type="ECO:0000256" key="8">
    <source>
        <dbReference type="ARBA" id="ARBA00023235"/>
    </source>
</evidence>
<dbReference type="PIRSF" id="PIRSF003095">
    <property type="entry name" value="Trigger_factor"/>
    <property type="match status" value="1"/>
</dbReference>
<feature type="domain" description="PPIase FKBP-type" evidence="14">
    <location>
        <begin position="160"/>
        <end position="240"/>
    </location>
</feature>
<proteinExistence type="inferred from homology"/>
<evidence type="ECO:0000313" key="15">
    <source>
        <dbReference type="EMBL" id="TCV87365.1"/>
    </source>
</evidence>
<dbReference type="HAMAP" id="MF_00303">
    <property type="entry name" value="Trigger_factor_Tig"/>
    <property type="match status" value="1"/>
</dbReference>
<dbReference type="GO" id="GO:0051301">
    <property type="term" value="P:cell division"/>
    <property type="evidence" value="ECO:0007669"/>
    <property type="project" value="UniProtKB-KW"/>
</dbReference>
<dbReference type="EMBL" id="SMCO01000005">
    <property type="protein sequence ID" value="TCV87365.1"/>
    <property type="molecule type" value="Genomic_DNA"/>
</dbReference>
<dbReference type="PANTHER" id="PTHR30560">
    <property type="entry name" value="TRIGGER FACTOR CHAPERONE AND PEPTIDYL-PROLYL CIS/TRANS ISOMERASE"/>
    <property type="match status" value="1"/>
</dbReference>
<evidence type="ECO:0000256" key="10">
    <source>
        <dbReference type="ARBA" id="ARBA00029986"/>
    </source>
</evidence>
<dbReference type="SUPFAM" id="SSF109998">
    <property type="entry name" value="Triger factor/SurA peptide-binding domain-like"/>
    <property type="match status" value="1"/>
</dbReference>
<dbReference type="PROSITE" id="PS50059">
    <property type="entry name" value="FKBP_PPIASE"/>
    <property type="match status" value="1"/>
</dbReference>
<dbReference type="InterPro" id="IPR008880">
    <property type="entry name" value="Trigger_fac_C"/>
</dbReference>
<evidence type="ECO:0000256" key="6">
    <source>
        <dbReference type="ARBA" id="ARBA00023110"/>
    </source>
</evidence>
<dbReference type="InterPro" id="IPR027304">
    <property type="entry name" value="Trigger_fact/SurA_dom_sf"/>
</dbReference>
<dbReference type="Pfam" id="PF05698">
    <property type="entry name" value="Trigger_C"/>
    <property type="match status" value="1"/>
</dbReference>
<evidence type="ECO:0000256" key="1">
    <source>
        <dbReference type="ARBA" id="ARBA00000971"/>
    </source>
</evidence>
<evidence type="ECO:0000313" key="16">
    <source>
        <dbReference type="Proteomes" id="UP000295367"/>
    </source>
</evidence>
<evidence type="ECO:0000256" key="13">
    <source>
        <dbReference type="RuleBase" id="RU003914"/>
    </source>
</evidence>
<keyword evidence="6 11" id="KW-0697">Rotamase</keyword>
<dbReference type="GO" id="GO:0003755">
    <property type="term" value="F:peptidyl-prolyl cis-trans isomerase activity"/>
    <property type="evidence" value="ECO:0007669"/>
    <property type="project" value="UniProtKB-UniRule"/>
</dbReference>
<organism evidence="15 16">
    <name type="scientific">Sulfurirhabdus autotrophica</name>
    <dbReference type="NCBI Taxonomy" id="1706046"/>
    <lineage>
        <taxon>Bacteria</taxon>
        <taxon>Pseudomonadati</taxon>
        <taxon>Pseudomonadota</taxon>
        <taxon>Betaproteobacteria</taxon>
        <taxon>Nitrosomonadales</taxon>
        <taxon>Sulfuricellaceae</taxon>
        <taxon>Sulfurirhabdus</taxon>
    </lineage>
</organism>
<evidence type="ECO:0000256" key="2">
    <source>
        <dbReference type="ARBA" id="ARBA00005464"/>
    </source>
</evidence>
<dbReference type="GO" id="GO:0043335">
    <property type="term" value="P:protein unfolding"/>
    <property type="evidence" value="ECO:0007669"/>
    <property type="project" value="TreeGrafter"/>
</dbReference>
<dbReference type="GO" id="GO:0051083">
    <property type="term" value="P:'de novo' cotranslational protein folding"/>
    <property type="evidence" value="ECO:0007669"/>
    <property type="project" value="TreeGrafter"/>
</dbReference>
<comment type="function">
    <text evidence="11">Involved in protein export. Acts as a chaperone by maintaining the newly synthesized protein in an open conformation. Functions as a peptidyl-prolyl cis-trans isomerase.</text>
</comment>
<keyword evidence="5 11" id="KW-0132">Cell division</keyword>
<evidence type="ECO:0000256" key="9">
    <source>
        <dbReference type="ARBA" id="ARBA00023306"/>
    </source>
</evidence>
<dbReference type="Gene3D" id="1.10.3120.10">
    <property type="entry name" value="Trigger factor, C-terminal domain"/>
    <property type="match status" value="1"/>
</dbReference>
<dbReference type="Proteomes" id="UP000295367">
    <property type="component" value="Unassembled WGS sequence"/>
</dbReference>
<keyword evidence="7 11" id="KW-0143">Chaperone</keyword>
<keyword evidence="8 11" id="KW-0413">Isomerase</keyword>
<dbReference type="InterPro" id="IPR046357">
    <property type="entry name" value="PPIase_dom_sf"/>
</dbReference>
<dbReference type="InterPro" id="IPR001179">
    <property type="entry name" value="PPIase_FKBP_dom"/>
</dbReference>
<dbReference type="Pfam" id="PF05697">
    <property type="entry name" value="Trigger_N"/>
    <property type="match status" value="1"/>
</dbReference>
<comment type="caution">
    <text evidence="15">The sequence shown here is derived from an EMBL/GenBank/DDBJ whole genome shotgun (WGS) entry which is preliminary data.</text>
</comment>
<dbReference type="FunFam" id="3.10.50.40:FF:000001">
    <property type="entry name" value="Trigger factor"/>
    <property type="match status" value="1"/>
</dbReference>
<evidence type="ECO:0000256" key="12">
    <source>
        <dbReference type="PROSITE-ProRule" id="PRU00277"/>
    </source>
</evidence>
<keyword evidence="9 11" id="KW-0131">Cell cycle</keyword>
<dbReference type="InterPro" id="IPR005215">
    <property type="entry name" value="Trig_fac"/>
</dbReference>
<dbReference type="Gene3D" id="3.30.70.1050">
    <property type="entry name" value="Trigger factor ribosome-binding domain"/>
    <property type="match status" value="1"/>
</dbReference>
<name>A0A4R3Y546_9PROT</name>
<reference evidence="15 16" key="1">
    <citation type="submission" date="2019-03" db="EMBL/GenBank/DDBJ databases">
        <title>Genomic Encyclopedia of Type Strains, Phase IV (KMG-IV): sequencing the most valuable type-strain genomes for metagenomic binning, comparative biology and taxonomic classification.</title>
        <authorList>
            <person name="Goeker M."/>
        </authorList>
    </citation>
    <scope>NUCLEOTIDE SEQUENCE [LARGE SCALE GENOMIC DNA]</scope>
    <source>
        <strain evidence="15 16">DSM 100309</strain>
    </source>
</reference>
<dbReference type="SUPFAM" id="SSF102735">
    <property type="entry name" value="Trigger factor ribosome-binding domain"/>
    <property type="match status" value="1"/>
</dbReference>
<gene>
    <name evidence="11" type="primary">tig</name>
    <name evidence="15" type="ORF">EDC63_10532</name>
</gene>
<evidence type="ECO:0000256" key="5">
    <source>
        <dbReference type="ARBA" id="ARBA00022618"/>
    </source>
</evidence>
<comment type="similarity">
    <text evidence="2 11 13">Belongs to the FKBP-type PPIase family. Tig subfamily.</text>
</comment>